<organism evidence="7">
    <name type="scientific">Oikopleura dioica</name>
    <name type="common">Tunicate</name>
    <dbReference type="NCBI Taxonomy" id="34765"/>
    <lineage>
        <taxon>Eukaryota</taxon>
        <taxon>Metazoa</taxon>
        <taxon>Chordata</taxon>
        <taxon>Tunicata</taxon>
        <taxon>Appendicularia</taxon>
        <taxon>Copelata</taxon>
        <taxon>Oikopleuridae</taxon>
        <taxon>Oikopleura</taxon>
    </lineage>
</organism>
<dbReference type="SMART" id="SM00212">
    <property type="entry name" value="UBCc"/>
    <property type="match status" value="1"/>
</dbReference>
<sequence length="148" mass="16876">MATTRVKKELKDFAKSPVDGVTITPDEHDMFSWSAVLEGPSDTPYEGGKFNLSIKFPPDYPFKPPTIKILTKVYHINVSDDGFICMDILKGSWTPALNIQKVLISFLSFLMSPNPDHALNADRAKQLRENSEEYYKTAREWVKKYAMN</sequence>
<dbReference type="Proteomes" id="UP000001307">
    <property type="component" value="Unassembled WGS sequence"/>
</dbReference>
<gene>
    <name evidence="7" type="ORF">GSOID_T00013483001</name>
</gene>
<dbReference type="PROSITE" id="PS50127">
    <property type="entry name" value="UBC_2"/>
    <property type="match status" value="1"/>
</dbReference>
<dbReference type="GO" id="GO:0061631">
    <property type="term" value="F:ubiquitin conjugating enzyme activity"/>
    <property type="evidence" value="ECO:0007669"/>
    <property type="project" value="UniProtKB-EC"/>
</dbReference>
<dbReference type="Pfam" id="PF00179">
    <property type="entry name" value="UQ_con"/>
    <property type="match status" value="1"/>
</dbReference>
<keyword evidence="8" id="KW-1185">Reference proteome</keyword>
<evidence type="ECO:0000313" key="7">
    <source>
        <dbReference type="EMBL" id="CBY22714.1"/>
    </source>
</evidence>
<dbReference type="AlphaFoldDB" id="E4WZW8"/>
<evidence type="ECO:0000256" key="1">
    <source>
        <dbReference type="ARBA" id="ARBA00012486"/>
    </source>
</evidence>
<dbReference type="EC" id="2.3.2.23" evidence="1"/>
<dbReference type="FunFam" id="3.10.110.10:FF:000060">
    <property type="entry name" value="Ubiquitin conjugating enzyme (UbcB)"/>
    <property type="match status" value="1"/>
</dbReference>
<dbReference type="InterPro" id="IPR050113">
    <property type="entry name" value="Ub_conjugating_enzyme"/>
</dbReference>
<dbReference type="OrthoDB" id="9978460at2759"/>
<evidence type="ECO:0000256" key="4">
    <source>
        <dbReference type="ARBA" id="ARBA00022786"/>
    </source>
</evidence>
<dbReference type="PANTHER" id="PTHR24067">
    <property type="entry name" value="UBIQUITIN-CONJUGATING ENZYME E2"/>
    <property type="match status" value="1"/>
</dbReference>
<dbReference type="GO" id="GO:0005524">
    <property type="term" value="F:ATP binding"/>
    <property type="evidence" value="ECO:0007669"/>
    <property type="project" value="UniProtKB-KW"/>
</dbReference>
<evidence type="ECO:0000256" key="3">
    <source>
        <dbReference type="ARBA" id="ARBA00022741"/>
    </source>
</evidence>
<name>E4WZW8_OIKDI</name>
<accession>E4WZW8</accession>
<evidence type="ECO:0000256" key="2">
    <source>
        <dbReference type="ARBA" id="ARBA00022679"/>
    </source>
</evidence>
<dbReference type="InterPro" id="IPR000608">
    <property type="entry name" value="UBC"/>
</dbReference>
<evidence type="ECO:0000256" key="5">
    <source>
        <dbReference type="ARBA" id="ARBA00022840"/>
    </source>
</evidence>
<dbReference type="InterPro" id="IPR016135">
    <property type="entry name" value="UBQ-conjugating_enzyme/RWD"/>
</dbReference>
<proteinExistence type="predicted"/>
<dbReference type="Gene3D" id="3.10.110.10">
    <property type="entry name" value="Ubiquitin Conjugating Enzyme"/>
    <property type="match status" value="1"/>
</dbReference>
<keyword evidence="2" id="KW-0808">Transferase</keyword>
<dbReference type="SUPFAM" id="SSF54495">
    <property type="entry name" value="UBC-like"/>
    <property type="match status" value="1"/>
</dbReference>
<dbReference type="InParanoid" id="E4WZW8"/>
<evidence type="ECO:0000313" key="8">
    <source>
        <dbReference type="Proteomes" id="UP000001307"/>
    </source>
</evidence>
<feature type="domain" description="UBC core" evidence="6">
    <location>
        <begin position="1"/>
        <end position="147"/>
    </location>
</feature>
<evidence type="ECO:0000259" key="6">
    <source>
        <dbReference type="PROSITE" id="PS50127"/>
    </source>
</evidence>
<keyword evidence="5" id="KW-0067">ATP-binding</keyword>
<protein>
    <recommendedName>
        <fullName evidence="1">E2 ubiquitin-conjugating enzyme</fullName>
        <ecNumber evidence="1">2.3.2.23</ecNumber>
    </recommendedName>
</protein>
<keyword evidence="4" id="KW-0833">Ubl conjugation pathway</keyword>
<dbReference type="EMBL" id="FN653019">
    <property type="protein sequence ID" value="CBY22714.1"/>
    <property type="molecule type" value="Genomic_DNA"/>
</dbReference>
<keyword evidence="3" id="KW-0547">Nucleotide-binding</keyword>
<reference evidence="7" key="1">
    <citation type="journal article" date="2010" name="Science">
        <title>Plasticity of animal genome architecture unmasked by rapid evolution of a pelagic tunicate.</title>
        <authorList>
            <person name="Denoeud F."/>
            <person name="Henriet S."/>
            <person name="Mungpakdee S."/>
            <person name="Aury J.M."/>
            <person name="Da Silva C."/>
            <person name="Brinkmann H."/>
            <person name="Mikhaleva J."/>
            <person name="Olsen L.C."/>
            <person name="Jubin C."/>
            <person name="Canestro C."/>
            <person name="Bouquet J.M."/>
            <person name="Danks G."/>
            <person name="Poulain J."/>
            <person name="Campsteijn C."/>
            <person name="Adamski M."/>
            <person name="Cross I."/>
            <person name="Yadetie F."/>
            <person name="Muffato M."/>
            <person name="Louis A."/>
            <person name="Butcher S."/>
            <person name="Tsagkogeorga G."/>
            <person name="Konrad A."/>
            <person name="Singh S."/>
            <person name="Jensen M.F."/>
            <person name="Cong E.H."/>
            <person name="Eikeseth-Otteraa H."/>
            <person name="Noel B."/>
            <person name="Anthouard V."/>
            <person name="Porcel B.M."/>
            <person name="Kachouri-Lafond R."/>
            <person name="Nishino A."/>
            <person name="Ugolini M."/>
            <person name="Chourrout P."/>
            <person name="Nishida H."/>
            <person name="Aasland R."/>
            <person name="Huzurbazar S."/>
            <person name="Westhof E."/>
            <person name="Delsuc F."/>
            <person name="Lehrach H."/>
            <person name="Reinhardt R."/>
            <person name="Weissenbach J."/>
            <person name="Roy S.W."/>
            <person name="Artiguenave F."/>
            <person name="Postlethwait J.H."/>
            <person name="Manak J.R."/>
            <person name="Thompson E.M."/>
            <person name="Jaillon O."/>
            <person name="Du Pasquier L."/>
            <person name="Boudinot P."/>
            <person name="Liberles D.A."/>
            <person name="Volff J.N."/>
            <person name="Philippe H."/>
            <person name="Lenhard B."/>
            <person name="Roest Crollius H."/>
            <person name="Wincker P."/>
            <person name="Chourrout D."/>
        </authorList>
    </citation>
    <scope>NUCLEOTIDE SEQUENCE [LARGE SCALE GENOMIC DNA]</scope>
</reference>